<proteinExistence type="predicted"/>
<accession>A0A412Q227</accession>
<organism evidence="1 2">
    <name type="scientific">Agathobacter rectalis</name>
    <dbReference type="NCBI Taxonomy" id="39491"/>
    <lineage>
        <taxon>Bacteria</taxon>
        <taxon>Bacillati</taxon>
        <taxon>Bacillota</taxon>
        <taxon>Clostridia</taxon>
        <taxon>Lachnospirales</taxon>
        <taxon>Lachnospiraceae</taxon>
        <taxon>Agathobacter</taxon>
    </lineage>
</organism>
<comment type="caution">
    <text evidence="1">The sequence shown here is derived from an EMBL/GenBank/DDBJ whole genome shotgun (WGS) entry which is preliminary data.</text>
</comment>
<dbReference type="EMBL" id="QRXG01000018">
    <property type="protein sequence ID" value="RGT80234.1"/>
    <property type="molecule type" value="Genomic_DNA"/>
</dbReference>
<reference evidence="1 2" key="1">
    <citation type="submission" date="2018-08" db="EMBL/GenBank/DDBJ databases">
        <title>A genome reference for cultivated species of the human gut microbiota.</title>
        <authorList>
            <person name="Zou Y."/>
            <person name="Xue W."/>
            <person name="Luo G."/>
        </authorList>
    </citation>
    <scope>NUCLEOTIDE SEQUENCE [LARGE SCALE GENOMIC DNA]</scope>
    <source>
        <strain evidence="1 2">AF18-16LB</strain>
    </source>
</reference>
<dbReference type="RefSeq" id="WP_118004632.1">
    <property type="nucleotide sequence ID" value="NZ_QRXF01000027.1"/>
</dbReference>
<sequence length="431" mass="46975">MASGDVIVKVADKETLDRTYANTNAILAAVGEDVRVKGAKRYGLKINKNDSNPATRCTYLFDAVGMTPAAMNYSTGAFDFGDWGDVFFVKNNYPAMVRYDGTEDYKLDPNDHTKKADGTTASDVANTAYGGNAMSVFDGSGDKGKIWLSQFEVGNYEYMIISNVQHDESYNDDAYVREDGSHADKLYYPMFGGSYDGTRIRSLAGQTLMYNTNASTEITRAKANGNGWNIGSWSKRNLLDCMLKIMSKTDNSQTAFGQGQTSGYVNDASQNYGHLATGTLTNKGQFFGYKDTTHEVKVFYIEKWWGNRWDRINGLLMVGGEILAKMTPPYNLTGKDFEKVGITFTSSGNGYQKGTKSSRFGRIVNSIGGSSSTYTCDYFWWNAGITAVALVGGNCANGEYCGADCLILNASAGAAIWNIGASVFLEQPIAA</sequence>
<evidence type="ECO:0000313" key="1">
    <source>
        <dbReference type="EMBL" id="RGT80234.1"/>
    </source>
</evidence>
<gene>
    <name evidence="1" type="ORF">DWX06_10730</name>
</gene>
<evidence type="ECO:0000313" key="2">
    <source>
        <dbReference type="Proteomes" id="UP000284296"/>
    </source>
</evidence>
<protein>
    <submittedName>
        <fullName evidence="1">Uncharacterized protein</fullName>
    </submittedName>
</protein>
<dbReference type="AlphaFoldDB" id="A0A412Q227"/>
<name>A0A412Q227_9FIRM</name>
<dbReference type="Proteomes" id="UP000284296">
    <property type="component" value="Unassembled WGS sequence"/>
</dbReference>